<evidence type="ECO:0000313" key="1">
    <source>
        <dbReference type="EMBL" id="KAE8332463.1"/>
    </source>
</evidence>
<keyword evidence="2" id="KW-1185">Reference proteome</keyword>
<sequence length="145" mass="16806">MRKWLGRNPSTRFQGLQEVPIPTETKPFDSDPNVFILLAHDPFLFDVLPLFNDPPDRDVNDWQARGYKDQSHWRFLDGFPRNNRPGRRPLVNGLRRNGQLTFYGEDGEFHDCVEITSATDKLGKRGSPAKGMLQYLVYMQLQISL</sequence>
<dbReference type="AlphaFoldDB" id="A0A5N6XI84"/>
<reference evidence="2" key="1">
    <citation type="submission" date="2019-04" db="EMBL/GenBank/DDBJ databases">
        <title>Friends and foes A comparative genomics studyof 23 Aspergillus species from section Flavi.</title>
        <authorList>
            <consortium name="DOE Joint Genome Institute"/>
            <person name="Kjaerbolling I."/>
            <person name="Vesth T."/>
            <person name="Frisvad J.C."/>
            <person name="Nybo J.L."/>
            <person name="Theobald S."/>
            <person name="Kildgaard S."/>
            <person name="Isbrandt T."/>
            <person name="Kuo A."/>
            <person name="Sato A."/>
            <person name="Lyhne E.K."/>
            <person name="Kogle M.E."/>
            <person name="Wiebenga A."/>
            <person name="Kun R.S."/>
            <person name="Lubbers R.J."/>
            <person name="Makela M.R."/>
            <person name="Barry K."/>
            <person name="Chovatia M."/>
            <person name="Clum A."/>
            <person name="Daum C."/>
            <person name="Haridas S."/>
            <person name="He G."/>
            <person name="LaButti K."/>
            <person name="Lipzen A."/>
            <person name="Mondo S."/>
            <person name="Riley R."/>
            <person name="Salamov A."/>
            <person name="Simmons B.A."/>
            <person name="Magnuson J.K."/>
            <person name="Henrissat B."/>
            <person name="Mortensen U.H."/>
            <person name="Larsen T.O."/>
            <person name="Devries R.P."/>
            <person name="Grigoriev I.V."/>
            <person name="Machida M."/>
            <person name="Baker S.E."/>
            <person name="Andersen M.R."/>
        </authorList>
    </citation>
    <scope>NUCLEOTIDE SEQUENCE [LARGE SCALE GENOMIC DNA]</scope>
    <source>
        <strain evidence="2">CBS 130017</strain>
    </source>
</reference>
<organism evidence="1 2">
    <name type="scientific">Aspergillus sergii</name>
    <dbReference type="NCBI Taxonomy" id="1034303"/>
    <lineage>
        <taxon>Eukaryota</taxon>
        <taxon>Fungi</taxon>
        <taxon>Dikarya</taxon>
        <taxon>Ascomycota</taxon>
        <taxon>Pezizomycotina</taxon>
        <taxon>Eurotiomycetes</taxon>
        <taxon>Eurotiomycetidae</taxon>
        <taxon>Eurotiales</taxon>
        <taxon>Aspergillaceae</taxon>
        <taxon>Aspergillus</taxon>
        <taxon>Aspergillus subgen. Circumdati</taxon>
    </lineage>
</organism>
<dbReference type="EMBL" id="ML741765">
    <property type="protein sequence ID" value="KAE8332463.1"/>
    <property type="molecule type" value="Genomic_DNA"/>
</dbReference>
<evidence type="ECO:0000313" key="2">
    <source>
        <dbReference type="Proteomes" id="UP000325945"/>
    </source>
</evidence>
<dbReference type="Proteomes" id="UP000325945">
    <property type="component" value="Unassembled WGS sequence"/>
</dbReference>
<name>A0A5N6XI84_9EURO</name>
<proteinExistence type="predicted"/>
<protein>
    <submittedName>
        <fullName evidence="1">Uncharacterized protein</fullName>
    </submittedName>
</protein>
<accession>A0A5N6XI84</accession>
<gene>
    <name evidence="1" type="ORF">BDV39DRAFT_200084</name>
</gene>